<evidence type="ECO:0000313" key="3">
    <source>
        <dbReference type="EMBL" id="NJC73816.1"/>
    </source>
</evidence>
<keyword evidence="1" id="KW-0378">Hydrolase</keyword>
<dbReference type="InterPro" id="IPR007312">
    <property type="entry name" value="Phosphoesterase"/>
</dbReference>
<name>A0ABX0Y5X8_9ACTN</name>
<dbReference type="Gene3D" id="3.40.720.10">
    <property type="entry name" value="Alkaline Phosphatase, subunit A"/>
    <property type="match status" value="2"/>
</dbReference>
<dbReference type="RefSeq" id="WP_167928718.1">
    <property type="nucleotide sequence ID" value="NZ_JAATVY010000037.1"/>
</dbReference>
<dbReference type="PANTHER" id="PTHR31956">
    <property type="entry name" value="NON-SPECIFIC PHOSPHOLIPASE C4-RELATED"/>
    <property type="match status" value="1"/>
</dbReference>
<evidence type="ECO:0000256" key="2">
    <source>
        <dbReference type="ARBA" id="ARBA00023026"/>
    </source>
</evidence>
<dbReference type="Pfam" id="PF04185">
    <property type="entry name" value="Phosphoesterase"/>
    <property type="match status" value="1"/>
</dbReference>
<evidence type="ECO:0000313" key="4">
    <source>
        <dbReference type="Proteomes" id="UP000722989"/>
    </source>
</evidence>
<dbReference type="EMBL" id="JAATVY010000037">
    <property type="protein sequence ID" value="NJC73816.1"/>
    <property type="molecule type" value="Genomic_DNA"/>
</dbReference>
<accession>A0ABX0Y5X8</accession>
<protein>
    <recommendedName>
        <fullName evidence="5">Phospholipase C</fullName>
    </recommendedName>
</protein>
<proteinExistence type="predicted"/>
<gene>
    <name evidence="3" type="ORF">HC031_29485</name>
</gene>
<evidence type="ECO:0008006" key="5">
    <source>
        <dbReference type="Google" id="ProtNLM"/>
    </source>
</evidence>
<dbReference type="PANTHER" id="PTHR31956:SF1">
    <property type="entry name" value="NON-SPECIFIC PHOSPHOLIPASE C1"/>
    <property type="match status" value="1"/>
</dbReference>
<organism evidence="3 4">
    <name type="scientific">Planosporangium thailandense</name>
    <dbReference type="NCBI Taxonomy" id="765197"/>
    <lineage>
        <taxon>Bacteria</taxon>
        <taxon>Bacillati</taxon>
        <taxon>Actinomycetota</taxon>
        <taxon>Actinomycetes</taxon>
        <taxon>Micromonosporales</taxon>
        <taxon>Micromonosporaceae</taxon>
        <taxon>Planosporangium</taxon>
    </lineage>
</organism>
<evidence type="ECO:0000256" key="1">
    <source>
        <dbReference type="ARBA" id="ARBA00022801"/>
    </source>
</evidence>
<keyword evidence="2" id="KW-0843">Virulence</keyword>
<comment type="caution">
    <text evidence="3">The sequence shown here is derived from an EMBL/GenBank/DDBJ whole genome shotgun (WGS) entry which is preliminary data.</text>
</comment>
<reference evidence="3 4" key="1">
    <citation type="submission" date="2020-03" db="EMBL/GenBank/DDBJ databases">
        <title>WGS of the type strain of Planosporangium spp.</title>
        <authorList>
            <person name="Thawai C."/>
        </authorList>
    </citation>
    <scope>NUCLEOTIDE SEQUENCE [LARGE SCALE GENOMIC DNA]</scope>
    <source>
        <strain evidence="3 4">TBRC 5610</strain>
    </source>
</reference>
<keyword evidence="4" id="KW-1185">Reference proteome</keyword>
<sequence>MKRSSFTGILFRGGAFLSVLLMAIVTGDARAGSAHPKPPPGGPSPIQHIIFIVQENRSFDSYFGAFPGANGAATGRTCTSAMTPCPTGAQGTVPLHDLVDTSTHMLPNFAHSWSSAHRAYDLGAMDKFNQASGCGAPAYACYVRATKSDIPNYWALAQRFVLGDNAYSSVMGPSFPNHLYTVAARSGPEFVSTNPRDSSVIDNPVLNGSEPRIWGCDANPNATVQTLTAASSLPPSFPGRAIKPPPCWSNSQVATLASEMNAHAGSTWKYYVPNMRESNDSLASFRDVNVESTTAHPNGIDMHPTGFTDDVRNNHLPQFSWLSAPHDQNEHPGQSTSCQGENWVTERINAVMNNPTVWNSSVIVVTWDDYGGLYDHVPPMKLDGVGLGFRVPFLIISPYAEHKVSHRFYDFTSVLKYAEAQFLGRTTPGLSARESQVQSIEGDLNFAATPIKPMTLPLHTCH</sequence>
<dbReference type="Proteomes" id="UP000722989">
    <property type="component" value="Unassembled WGS sequence"/>
</dbReference>
<dbReference type="InterPro" id="IPR017850">
    <property type="entry name" value="Alkaline_phosphatase_core_sf"/>
</dbReference>